<dbReference type="eggNOG" id="ENOG5033IW6">
    <property type="taxonomic scope" value="Bacteria"/>
</dbReference>
<dbReference type="RefSeq" id="WP_005184934.1">
    <property type="nucleotide sequence ID" value="NZ_KB850049.1"/>
</dbReference>
<evidence type="ECO:0000313" key="2">
    <source>
        <dbReference type="Proteomes" id="UP000013261"/>
    </source>
</evidence>
<name>N9LEM4_9GAMM</name>
<sequence length="87" mass="9927">MSHEKMIEVFVPALVTLLVHAEKFAKKPLSKEEVLQIRDNATVIVTPLSAMPALLKSRGYCDLYAPEAWEQWQLYREGELDLSVPEN</sequence>
<dbReference type="EMBL" id="APRL01000007">
    <property type="protein sequence ID" value="ENW94683.1"/>
    <property type="molecule type" value="Genomic_DNA"/>
</dbReference>
<dbReference type="PATRIC" id="fig|1217703.3.peg.626"/>
<accession>N9LEM4</accession>
<organism evidence="1 2">
    <name type="scientific">Acinetobacter dispersus</name>
    <dbReference type="NCBI Taxonomy" id="70348"/>
    <lineage>
        <taxon>Bacteria</taxon>
        <taxon>Pseudomonadati</taxon>
        <taxon>Pseudomonadota</taxon>
        <taxon>Gammaproteobacteria</taxon>
        <taxon>Moraxellales</taxon>
        <taxon>Moraxellaceae</taxon>
        <taxon>Acinetobacter</taxon>
    </lineage>
</organism>
<dbReference type="Proteomes" id="UP000013261">
    <property type="component" value="Unassembled WGS sequence"/>
</dbReference>
<dbReference type="OrthoDB" id="7066376at2"/>
<evidence type="ECO:0000313" key="1">
    <source>
        <dbReference type="EMBL" id="ENW94683.1"/>
    </source>
</evidence>
<proteinExistence type="predicted"/>
<gene>
    <name evidence="1" type="ORF">F904_00649</name>
</gene>
<reference evidence="1 2" key="1">
    <citation type="submission" date="2013-02" db="EMBL/GenBank/DDBJ databases">
        <title>The Genome Sequence of Acinetobacter sp. ANC 4105.</title>
        <authorList>
            <consortium name="The Broad Institute Genome Sequencing Platform"/>
            <consortium name="The Broad Institute Genome Sequencing Center for Infectious Disease"/>
            <person name="Cerqueira G."/>
            <person name="Feldgarden M."/>
            <person name="Courvalin P."/>
            <person name="Perichon B."/>
            <person name="Grillot-Courvalin C."/>
            <person name="Clermont D."/>
            <person name="Rocha E."/>
            <person name="Yoon E.-J."/>
            <person name="Nemec A."/>
            <person name="Walker B."/>
            <person name="Young S.K."/>
            <person name="Zeng Q."/>
            <person name="Gargeya S."/>
            <person name="Fitzgerald M."/>
            <person name="Haas B."/>
            <person name="Abouelleil A."/>
            <person name="Alvarado L."/>
            <person name="Arachchi H.M."/>
            <person name="Berlin A.M."/>
            <person name="Chapman S.B."/>
            <person name="Dewar J."/>
            <person name="Goldberg J."/>
            <person name="Griggs A."/>
            <person name="Gujja S."/>
            <person name="Hansen M."/>
            <person name="Howarth C."/>
            <person name="Imamovic A."/>
            <person name="Larimer J."/>
            <person name="McCowan C."/>
            <person name="Murphy C."/>
            <person name="Neiman D."/>
            <person name="Pearson M."/>
            <person name="Priest M."/>
            <person name="Roberts A."/>
            <person name="Saif S."/>
            <person name="Shea T."/>
            <person name="Sisk P."/>
            <person name="Sykes S."/>
            <person name="Wortman J."/>
            <person name="Nusbaum C."/>
            <person name="Birren B."/>
        </authorList>
    </citation>
    <scope>NUCLEOTIDE SEQUENCE [LARGE SCALE GENOMIC DNA]</scope>
    <source>
        <strain evidence="1 2">ANC 4105</strain>
    </source>
</reference>
<protein>
    <submittedName>
        <fullName evidence="1">Uncharacterized protein</fullName>
    </submittedName>
</protein>
<keyword evidence="2" id="KW-1185">Reference proteome</keyword>
<dbReference type="AlphaFoldDB" id="N9LEM4"/>
<dbReference type="HOGENOM" id="CLU_182178_0_0_6"/>
<comment type="caution">
    <text evidence="1">The sequence shown here is derived from an EMBL/GenBank/DDBJ whole genome shotgun (WGS) entry which is preliminary data.</text>
</comment>